<dbReference type="OrthoDB" id="382691at2157"/>
<dbReference type="EnsemblBacteria" id="ABL77458">
    <property type="protein sequence ID" value="ABL77458"/>
    <property type="gene ID" value="Tpen_0048"/>
</dbReference>
<dbReference type="eggNOG" id="arCOG14987">
    <property type="taxonomic scope" value="Archaea"/>
</dbReference>
<dbReference type="EMBL" id="CP000505">
    <property type="protein sequence ID" value="ABL77458.1"/>
    <property type="molecule type" value="Genomic_DNA"/>
</dbReference>
<evidence type="ECO:0000313" key="2">
    <source>
        <dbReference type="Proteomes" id="UP000000641"/>
    </source>
</evidence>
<dbReference type="GeneID" id="4600785"/>
<evidence type="ECO:0000313" key="1">
    <source>
        <dbReference type="EMBL" id="ABL77458.1"/>
    </source>
</evidence>
<dbReference type="STRING" id="368408.Tpen_0048"/>
<dbReference type="RefSeq" id="WP_011751723.1">
    <property type="nucleotide sequence ID" value="NC_008698.1"/>
</dbReference>
<dbReference type="HOGENOM" id="CLU_2115599_0_0_2"/>
<keyword evidence="2" id="KW-1185">Reference proteome</keyword>
<sequence length="110" mass="11789">MSSREGVLRSFLSRARGFRGVAAVEGGKVYLAGEITREQVERAAEAFSFASEVLRKARGIGVKVLVAEGEGGGLVYAKYGFTSYVVAVYRDISLGVAYHEVKRLVAELAG</sequence>
<protein>
    <submittedName>
        <fullName evidence="1">Transcriptional regulator, Fis family</fullName>
    </submittedName>
</protein>
<organism evidence="1 2">
    <name type="scientific">Thermofilum pendens (strain DSM 2475 / Hrk 5)</name>
    <dbReference type="NCBI Taxonomy" id="368408"/>
    <lineage>
        <taxon>Archaea</taxon>
        <taxon>Thermoproteota</taxon>
        <taxon>Thermoprotei</taxon>
        <taxon>Thermofilales</taxon>
        <taxon>Thermofilaceae</taxon>
        <taxon>Thermofilum</taxon>
    </lineage>
</organism>
<reference evidence="2" key="1">
    <citation type="journal article" date="2008" name="J. Bacteriol.">
        <title>Genome sequence of Thermofilum pendens reveals an exceptional loss of biosynthetic pathways without genome reduction.</title>
        <authorList>
            <person name="Anderson I."/>
            <person name="Rodriguez J."/>
            <person name="Susanti D."/>
            <person name="Porat I."/>
            <person name="Reich C."/>
            <person name="Ulrich L.E."/>
            <person name="Elkins J.G."/>
            <person name="Mavromatis K."/>
            <person name="Lykidis A."/>
            <person name="Kim E."/>
            <person name="Thompson L.S."/>
            <person name="Nolan M."/>
            <person name="Land M."/>
            <person name="Copeland A."/>
            <person name="Lapidus A."/>
            <person name="Lucas S."/>
            <person name="Detter C."/>
            <person name="Zhulin I.B."/>
            <person name="Olsen G.J."/>
            <person name="Whitman W."/>
            <person name="Mukhopadhyay B."/>
            <person name="Bristow J."/>
            <person name="Kyrpides N."/>
        </authorList>
    </citation>
    <scope>NUCLEOTIDE SEQUENCE [LARGE SCALE GENOMIC DNA]</scope>
    <source>
        <strain evidence="2">DSM 2475 / Hrk 5</strain>
    </source>
</reference>
<accession>A1RW78</accession>
<proteinExistence type="predicted"/>
<dbReference type="AlphaFoldDB" id="A1RW78"/>
<dbReference type="Proteomes" id="UP000000641">
    <property type="component" value="Chromosome"/>
</dbReference>
<dbReference type="KEGG" id="tpe:Tpen_0048"/>
<name>A1RW78_THEPD</name>
<gene>
    <name evidence="1" type="ordered locus">Tpen_0048</name>
</gene>